<feature type="compositionally biased region" description="Polar residues" evidence="1">
    <location>
        <begin position="174"/>
        <end position="183"/>
    </location>
</feature>
<dbReference type="GeneID" id="106166456"/>
<feature type="region of interest" description="Disordered" evidence="1">
    <location>
        <begin position="725"/>
        <end position="749"/>
    </location>
</feature>
<gene>
    <name evidence="3" type="primary">LOC106166456</name>
</gene>
<feature type="region of interest" description="Disordered" evidence="1">
    <location>
        <begin position="228"/>
        <end position="329"/>
    </location>
</feature>
<feature type="compositionally biased region" description="Basic and acidic residues" evidence="1">
    <location>
        <begin position="393"/>
        <end position="407"/>
    </location>
</feature>
<sequence>MDAYAEEAEESRRYSFLLGSALRNEDPEQFFKVYERILQETKSPEQLEAVKEQARGFFELTEEDFSDLTVNTREFSLARSKPNSCKSSTEVNDSSAKETGTSLKNKMSSTSGTKTATLDSLADDLKYIDDDEDSGSPKPKPSLESLSRTSRHFASGSDTGSVSEERSMGDDSGIFNSSSKGTISSPSNDGSDSESRGVFDYYPINSVKSYTTAKSSNSKIEVAHNKAYDEAVSVDSEGTVTDSDSPRSVSSIQEANQSEGTEMTTFRISSSTAQITASHSSSSKSSGYNDDDDRKLMDNVAVHQRLYGNDSKVPYTRMEEEDLDDSGEDVTLRSLEVSSDRYKKDSKDLKIMFPNSTKYGSFSNKPTSAVDSSINFFGAGGRTCGSLNNKSSDSVRIEKTETSRPKDQPPFGDPVSMMELGQSVSGLISSKTDTDIPDLPESEPLLKKVEETGKSGDENNKKKKKKKKTTKDDAGSDSSETSKGKASYDVNGNPETSGPTKSQVGFNQRTFTQVRRSGTSTNYVRAYQRSAFPSMLHHLNEYEINQMPVSELEDMPSSSSADHSYYLKKMRKQARKEREEKAIDAKEIPGHQGNKQVDELLEFIESSGGKKKKTTSSMNNSHSLPNNLSNKARKTLTKDEKKKSLSESHDHSSSETGSDNGEEPNGYLRNNDKDKIEDYGNESDTEDLPEGSDQKNFDYVAKEETQSKVSYETVEAEYLVQSLVSTSEADSEENPPAIGSTEDSAQFSTVENRDHFIFTDIDMPQVKEDKFETVIHKKKKQRPTGVFTPPYFEHRREPRFEERRRPVRSVTPPPNSIHVASGEKQTDRALSPSAFPALPHGMGREGRRNSTGNVDTLPNQDDSDIESVKSLPVSDTMDIKSSTAPSDVVKPLPISYAKIAASPKPNPSSQVSPRVHPQPAETEQQRRHSFSHHDHNLIGSSGEGSDLKSKNDVISRSQELPTSLEKAENASVSNTGYACVVKAKRKLSDEFGVSATFNSSSSSVSGEKPVGNLAVTKTERKLGTCNNFNSSTEVNKAVPSVNLPKQNAPLASQTQQQFSKSETVQKMPKPELVSCNKRSENTVLMNSSKPQHFQNISAASNAGVTMPSVNSKKSSKNTKFLVFLDKKEGDTSNLGISFGFDENMPDMLENVPAQDIPAVDTTPDIIRNSSGGNNKQAKPGMEISFMDSCDIEPTMDRGYDVKGGIGKAQAKLNGLVAPVPMPQSVSVAMPWGKVNNAGKNAQPSFLAEDFPPITKADNKKMVTPSHKGMYENDFLGTFSIEDAASFLIREWDRLVTKDSRGVENLFFSDQWQ</sequence>
<keyword evidence="2" id="KW-1185">Reference proteome</keyword>
<proteinExistence type="predicted"/>
<protein>
    <submittedName>
        <fullName evidence="3">Uncharacterized protein LOC106166456 isoform X1</fullName>
    </submittedName>
</protein>
<feature type="region of interest" description="Disordered" evidence="1">
    <location>
        <begin position="572"/>
        <end position="698"/>
    </location>
</feature>
<feature type="compositionally biased region" description="Polar residues" evidence="1">
    <location>
        <begin position="236"/>
        <end position="267"/>
    </location>
</feature>
<dbReference type="RefSeq" id="XP_013400517.1">
    <property type="nucleotide sequence ID" value="XM_013545063.1"/>
</dbReference>
<feature type="compositionally biased region" description="Polar residues" evidence="1">
    <location>
        <begin position="493"/>
        <end position="520"/>
    </location>
</feature>
<dbReference type="Proteomes" id="UP000085678">
    <property type="component" value="Unplaced"/>
</dbReference>
<feature type="compositionally biased region" description="Polar residues" evidence="1">
    <location>
        <begin position="81"/>
        <end position="118"/>
    </location>
</feature>
<accession>A0A1S3IQM7</accession>
<feature type="compositionally biased region" description="Acidic residues" evidence="1">
    <location>
        <begin position="319"/>
        <end position="328"/>
    </location>
</feature>
<evidence type="ECO:0000313" key="2">
    <source>
        <dbReference type="Proteomes" id="UP000085678"/>
    </source>
</evidence>
<reference evidence="3" key="1">
    <citation type="submission" date="2025-08" db="UniProtKB">
        <authorList>
            <consortium name="RefSeq"/>
        </authorList>
    </citation>
    <scope>IDENTIFICATION</scope>
    <source>
        <tissue evidence="3">Gonads</tissue>
    </source>
</reference>
<feature type="compositionally biased region" description="Polar residues" evidence="1">
    <location>
        <begin position="422"/>
        <end position="431"/>
    </location>
</feature>
<feature type="compositionally biased region" description="Basic and acidic residues" evidence="1">
    <location>
        <begin position="576"/>
        <end position="589"/>
    </location>
</feature>
<feature type="compositionally biased region" description="Basic and acidic residues" evidence="1">
    <location>
        <begin position="792"/>
        <end position="804"/>
    </location>
</feature>
<feature type="compositionally biased region" description="Basic and acidic residues" evidence="1">
    <location>
        <begin position="444"/>
        <end position="460"/>
    </location>
</feature>
<dbReference type="OrthoDB" id="5966728at2759"/>
<feature type="compositionally biased region" description="Polar residues" evidence="1">
    <location>
        <begin position="849"/>
        <end position="860"/>
    </location>
</feature>
<feature type="compositionally biased region" description="Low complexity" evidence="1">
    <location>
        <begin position="268"/>
        <end position="286"/>
    </location>
</feature>
<evidence type="ECO:0000313" key="3">
    <source>
        <dbReference type="RefSeq" id="XP_013400517.1"/>
    </source>
</evidence>
<feature type="compositionally biased region" description="Low complexity" evidence="1">
    <location>
        <begin position="615"/>
        <end position="630"/>
    </location>
</feature>
<feature type="region of interest" description="Disordered" evidence="1">
    <location>
        <begin position="76"/>
        <end position="198"/>
    </location>
</feature>
<feature type="compositionally biased region" description="Basic and acidic residues" evidence="1">
    <location>
        <begin position="636"/>
        <end position="653"/>
    </location>
</feature>
<organism evidence="2 3">
    <name type="scientific">Lingula anatina</name>
    <name type="common">Brachiopod</name>
    <name type="synonym">Lingula unguis</name>
    <dbReference type="NCBI Taxonomy" id="7574"/>
    <lineage>
        <taxon>Eukaryota</taxon>
        <taxon>Metazoa</taxon>
        <taxon>Spiralia</taxon>
        <taxon>Lophotrochozoa</taxon>
        <taxon>Brachiopoda</taxon>
        <taxon>Linguliformea</taxon>
        <taxon>Lingulata</taxon>
        <taxon>Lingulida</taxon>
        <taxon>Linguloidea</taxon>
        <taxon>Lingulidae</taxon>
        <taxon>Lingula</taxon>
    </lineage>
</organism>
<evidence type="ECO:0000256" key="1">
    <source>
        <dbReference type="SAM" id="MobiDB-lite"/>
    </source>
</evidence>
<feature type="compositionally biased region" description="Acidic residues" evidence="1">
    <location>
        <begin position="679"/>
        <end position="690"/>
    </location>
</feature>
<feature type="region of interest" description="Disordered" evidence="1">
    <location>
        <begin position="774"/>
        <end position="969"/>
    </location>
</feature>
<feature type="region of interest" description="Disordered" evidence="1">
    <location>
        <begin position="381"/>
        <end position="520"/>
    </location>
</feature>
<dbReference type="InParanoid" id="A0A1S3IQM7"/>
<name>A0A1S3IQM7_LINAN</name>
<dbReference type="KEGG" id="lak:106166456"/>
<feature type="compositionally biased region" description="Basic and acidic residues" evidence="1">
    <location>
        <begin position="923"/>
        <end position="936"/>
    </location>
</feature>